<sequence>MKKTKNTAALTRTSAFREDRKNYLTESGYTYYRWDEDLKKEVPVNIALGEEFQNADGTTGTIDREILILLDSIDHDEDVEQDEYERHTDKVFSDRLARYERSGKSGENVANPWDEIEDTKSDPFTLLFPEDAPMDEKVQKILKFMGGLTEAQRDLVYDHLGAWKYLEDVRREEKARTGKAVTQQAISNRWNKIIAKGCKHFGVEKPRKRKK</sequence>
<accession>A0A8S5PCH6</accession>
<protein>
    <submittedName>
        <fullName evidence="1">Uncharacterized protein</fullName>
    </submittedName>
</protein>
<evidence type="ECO:0000313" key="1">
    <source>
        <dbReference type="EMBL" id="DAE04879.1"/>
    </source>
</evidence>
<name>A0A8S5PCH6_9CAUD</name>
<dbReference type="EMBL" id="BK015396">
    <property type="protein sequence ID" value="DAE04879.1"/>
    <property type="molecule type" value="Genomic_DNA"/>
</dbReference>
<proteinExistence type="predicted"/>
<reference evidence="1" key="1">
    <citation type="journal article" date="2021" name="Proc. Natl. Acad. Sci. U.S.A.">
        <title>A Catalog of Tens of Thousands of Viruses from Human Metagenomes Reveals Hidden Associations with Chronic Diseases.</title>
        <authorList>
            <person name="Tisza M.J."/>
            <person name="Buck C.B."/>
        </authorList>
    </citation>
    <scope>NUCLEOTIDE SEQUENCE</scope>
    <source>
        <strain evidence="1">CtPxx43</strain>
    </source>
</reference>
<organism evidence="1">
    <name type="scientific">Siphoviridae sp. ctPxx43</name>
    <dbReference type="NCBI Taxonomy" id="2825489"/>
    <lineage>
        <taxon>Viruses</taxon>
        <taxon>Duplodnaviria</taxon>
        <taxon>Heunggongvirae</taxon>
        <taxon>Uroviricota</taxon>
        <taxon>Caudoviricetes</taxon>
    </lineage>
</organism>